<dbReference type="InterPro" id="IPR014036">
    <property type="entry name" value="DeoR-like_C"/>
</dbReference>
<dbReference type="Gene3D" id="1.10.10.10">
    <property type="entry name" value="Winged helix-like DNA-binding domain superfamily/Winged helix DNA-binding domain"/>
    <property type="match status" value="1"/>
</dbReference>
<dbReference type="SUPFAM" id="SSF100950">
    <property type="entry name" value="NagB/RpiA/CoA transferase-like"/>
    <property type="match status" value="1"/>
</dbReference>
<dbReference type="AlphaFoldDB" id="A0A543E2S6"/>
<evidence type="ECO:0000256" key="3">
    <source>
        <dbReference type="ARBA" id="ARBA00023163"/>
    </source>
</evidence>
<dbReference type="InterPro" id="IPR050313">
    <property type="entry name" value="Carb_Metab_HTH_regulators"/>
</dbReference>
<dbReference type="SMART" id="SM00420">
    <property type="entry name" value="HTH_DEOR"/>
    <property type="match status" value="1"/>
</dbReference>
<evidence type="ECO:0000259" key="4">
    <source>
        <dbReference type="PROSITE" id="PS51000"/>
    </source>
</evidence>
<dbReference type="InterPro" id="IPR001034">
    <property type="entry name" value="DeoR_HTH"/>
</dbReference>
<evidence type="ECO:0000256" key="1">
    <source>
        <dbReference type="ARBA" id="ARBA00023015"/>
    </source>
</evidence>
<evidence type="ECO:0000256" key="2">
    <source>
        <dbReference type="ARBA" id="ARBA00023125"/>
    </source>
</evidence>
<dbReference type="SMART" id="SM01134">
    <property type="entry name" value="DeoRC"/>
    <property type="match status" value="1"/>
</dbReference>
<dbReference type="Pfam" id="PF00455">
    <property type="entry name" value="DeoRC"/>
    <property type="match status" value="1"/>
</dbReference>
<dbReference type="Pfam" id="PF08220">
    <property type="entry name" value="HTH_DeoR"/>
    <property type="match status" value="1"/>
</dbReference>
<dbReference type="InterPro" id="IPR036390">
    <property type="entry name" value="WH_DNA-bd_sf"/>
</dbReference>
<organism evidence="5 6">
    <name type="scientific">Pseudonocardia kunmingensis</name>
    <dbReference type="NCBI Taxonomy" id="630975"/>
    <lineage>
        <taxon>Bacteria</taxon>
        <taxon>Bacillati</taxon>
        <taxon>Actinomycetota</taxon>
        <taxon>Actinomycetes</taxon>
        <taxon>Pseudonocardiales</taxon>
        <taxon>Pseudonocardiaceae</taxon>
        <taxon>Pseudonocardia</taxon>
    </lineage>
</organism>
<protein>
    <submittedName>
        <fullName evidence="5">DeoR family transcriptional regulator</fullName>
    </submittedName>
</protein>
<dbReference type="PROSITE" id="PS00894">
    <property type="entry name" value="HTH_DEOR_1"/>
    <property type="match status" value="1"/>
</dbReference>
<dbReference type="EMBL" id="VFPA01000001">
    <property type="protein sequence ID" value="TQM15891.1"/>
    <property type="molecule type" value="Genomic_DNA"/>
</dbReference>
<evidence type="ECO:0000313" key="5">
    <source>
        <dbReference type="EMBL" id="TQM15891.1"/>
    </source>
</evidence>
<feature type="domain" description="HTH deoR-type" evidence="4">
    <location>
        <begin position="7"/>
        <end position="62"/>
    </location>
</feature>
<evidence type="ECO:0000313" key="6">
    <source>
        <dbReference type="Proteomes" id="UP000315677"/>
    </source>
</evidence>
<dbReference type="PRINTS" id="PR00037">
    <property type="entry name" value="HTHLACR"/>
</dbReference>
<reference evidence="5 6" key="1">
    <citation type="submission" date="2019-06" db="EMBL/GenBank/DDBJ databases">
        <title>Sequencing the genomes of 1000 actinobacteria strains.</title>
        <authorList>
            <person name="Klenk H.-P."/>
        </authorList>
    </citation>
    <scope>NUCLEOTIDE SEQUENCE [LARGE SCALE GENOMIC DNA]</scope>
    <source>
        <strain evidence="5 6">DSM 45301</strain>
    </source>
</reference>
<dbReference type="InterPro" id="IPR037171">
    <property type="entry name" value="NagB/RpiA_transferase-like"/>
</dbReference>
<dbReference type="SUPFAM" id="SSF46785">
    <property type="entry name" value="Winged helix' DNA-binding domain"/>
    <property type="match status" value="1"/>
</dbReference>
<dbReference type="PANTHER" id="PTHR30363:SF44">
    <property type="entry name" value="AGA OPERON TRANSCRIPTIONAL REPRESSOR-RELATED"/>
    <property type="match status" value="1"/>
</dbReference>
<accession>A0A543E2S6</accession>
<keyword evidence="2" id="KW-0238">DNA-binding</keyword>
<gene>
    <name evidence="5" type="ORF">FB558_2685</name>
</gene>
<dbReference type="InterPro" id="IPR018356">
    <property type="entry name" value="Tscrpt_reg_HTH_DeoR_CS"/>
</dbReference>
<dbReference type="GO" id="GO:0003677">
    <property type="term" value="F:DNA binding"/>
    <property type="evidence" value="ECO:0007669"/>
    <property type="project" value="UniProtKB-KW"/>
</dbReference>
<keyword evidence="3" id="KW-0804">Transcription</keyword>
<proteinExistence type="predicted"/>
<dbReference type="PANTHER" id="PTHR30363">
    <property type="entry name" value="HTH-TYPE TRANSCRIPTIONAL REGULATOR SRLR-RELATED"/>
    <property type="match status" value="1"/>
</dbReference>
<dbReference type="GO" id="GO:0003700">
    <property type="term" value="F:DNA-binding transcription factor activity"/>
    <property type="evidence" value="ECO:0007669"/>
    <property type="project" value="InterPro"/>
</dbReference>
<sequence length="260" mass="26724">MSELRRGTRSRHERLLALLRAGTTHVDALAAALDVSPSTVRRDLGRLTRQGAVTRTYGGAVTAAAFHERELSERVRLEPAAKAAIGAAAAGLLPESGTVFLDSGSTCARLAEHLPGRAGLTVVTRSPEIALFLAGAAGLEVVLVGGSVTAKSHGLVGPLVALALDRLVVDVAFLGGDAVHPVLGVGEPTLPEAAVKEKVAERARRVVVLADATKLAPHAVPCWAPLPAGWVLVTDETDAEVLDPYRAAGVAVVGVAPGRP</sequence>
<dbReference type="PROSITE" id="PS51000">
    <property type="entry name" value="HTH_DEOR_2"/>
    <property type="match status" value="1"/>
</dbReference>
<dbReference type="Proteomes" id="UP000315677">
    <property type="component" value="Unassembled WGS sequence"/>
</dbReference>
<dbReference type="InterPro" id="IPR036388">
    <property type="entry name" value="WH-like_DNA-bd_sf"/>
</dbReference>
<dbReference type="RefSeq" id="WP_211366363.1">
    <property type="nucleotide sequence ID" value="NZ_VFPA01000001.1"/>
</dbReference>
<dbReference type="Gene3D" id="3.40.50.1360">
    <property type="match status" value="1"/>
</dbReference>
<comment type="caution">
    <text evidence="5">The sequence shown here is derived from an EMBL/GenBank/DDBJ whole genome shotgun (WGS) entry which is preliminary data.</text>
</comment>
<keyword evidence="6" id="KW-1185">Reference proteome</keyword>
<keyword evidence="1" id="KW-0805">Transcription regulation</keyword>
<name>A0A543E2S6_9PSEU</name>